<evidence type="ECO:0000256" key="2">
    <source>
        <dbReference type="ARBA" id="ARBA00006307"/>
    </source>
</evidence>
<dbReference type="HOGENOM" id="CLU_2242505_0_0_1"/>
<dbReference type="GO" id="GO:0030282">
    <property type="term" value="P:bone mineralization"/>
    <property type="evidence" value="ECO:0007669"/>
    <property type="project" value="InterPro"/>
</dbReference>
<evidence type="ECO:0000256" key="1">
    <source>
        <dbReference type="ARBA" id="ARBA00004613"/>
    </source>
</evidence>
<dbReference type="Proteomes" id="UP000001646">
    <property type="component" value="Chromosome 4"/>
</dbReference>
<dbReference type="PANTHER" id="PTHR17223">
    <property type="entry name" value="PARATHYROID HORMONE-RELATED"/>
    <property type="match status" value="1"/>
</dbReference>
<evidence type="ECO:0000256" key="5">
    <source>
        <dbReference type="ARBA" id="ARBA00022702"/>
    </source>
</evidence>
<keyword evidence="5" id="KW-0372">Hormone</keyword>
<protein>
    <recommendedName>
        <fullName evidence="9">Parathyroid hormone</fullName>
    </recommendedName>
</protein>
<organism evidence="7 8">
    <name type="scientific">Anolis carolinensis</name>
    <name type="common">Green anole</name>
    <name type="synonym">American chameleon</name>
    <dbReference type="NCBI Taxonomy" id="28377"/>
    <lineage>
        <taxon>Eukaryota</taxon>
        <taxon>Metazoa</taxon>
        <taxon>Chordata</taxon>
        <taxon>Craniata</taxon>
        <taxon>Vertebrata</taxon>
        <taxon>Euteleostomi</taxon>
        <taxon>Lepidosauria</taxon>
        <taxon>Squamata</taxon>
        <taxon>Bifurcata</taxon>
        <taxon>Unidentata</taxon>
        <taxon>Episquamata</taxon>
        <taxon>Toxicofera</taxon>
        <taxon>Iguania</taxon>
        <taxon>Dactyloidae</taxon>
        <taxon>Anolis</taxon>
    </lineage>
</organism>
<keyword evidence="6" id="KW-0732">Signal</keyword>
<dbReference type="Pfam" id="PF01279">
    <property type="entry name" value="Parathyroid"/>
    <property type="match status" value="1"/>
</dbReference>
<evidence type="ECO:0000313" key="7">
    <source>
        <dbReference type="Ensembl" id="ENSACAP00000016352.3"/>
    </source>
</evidence>
<evidence type="ECO:0000256" key="3">
    <source>
        <dbReference type="ARBA" id="ARBA00022525"/>
    </source>
</evidence>
<dbReference type="InParanoid" id="G1KSU8"/>
<comment type="similarity">
    <text evidence="2">Belongs to the parathyroid hormone family.</text>
</comment>
<dbReference type="Ensembl" id="ENSACAT00000016676.3">
    <property type="protein sequence ID" value="ENSACAP00000016352.3"/>
    <property type="gene ID" value="ENSACAG00000016635.3"/>
</dbReference>
<name>G1KSU8_ANOCA</name>
<reference evidence="7 8" key="1">
    <citation type="submission" date="2009-12" db="EMBL/GenBank/DDBJ databases">
        <title>The Genome Sequence of Anolis carolinensis (Green Anole Lizard).</title>
        <authorList>
            <consortium name="The Genome Sequencing Platform"/>
            <person name="Di Palma F."/>
            <person name="Alfoldi J."/>
            <person name="Heiman D."/>
            <person name="Young S."/>
            <person name="Grabherr M."/>
            <person name="Johnson J."/>
            <person name="Lander E.S."/>
            <person name="Lindblad-Toh K."/>
        </authorList>
    </citation>
    <scope>NUCLEOTIDE SEQUENCE [LARGE SCALE GENOMIC DNA]</scope>
    <source>
        <strain evidence="7 8">JBL SC #1</strain>
    </source>
</reference>
<dbReference type="GO" id="GO:0005179">
    <property type="term" value="F:hormone activity"/>
    <property type="evidence" value="ECO:0007669"/>
    <property type="project" value="UniProtKB-KW"/>
</dbReference>
<comment type="subcellular location">
    <subcellularLocation>
        <location evidence="1">Secreted</location>
    </subcellularLocation>
</comment>
<dbReference type="SMART" id="SM00087">
    <property type="entry name" value="PTH"/>
    <property type="match status" value="1"/>
</dbReference>
<dbReference type="PANTHER" id="PTHR17223:SF0">
    <property type="entry name" value="PARATHYROID HORMONE-RELATED PROTEIN"/>
    <property type="match status" value="1"/>
</dbReference>
<proteinExistence type="inferred from homology"/>
<dbReference type="AlphaFoldDB" id="G1KSU8"/>
<dbReference type="GeneTree" id="ENSGT00390000004933"/>
<keyword evidence="8" id="KW-1185">Reference proteome</keyword>
<feature type="signal peptide" evidence="6">
    <location>
        <begin position="1"/>
        <end position="25"/>
    </location>
</feature>
<keyword evidence="3" id="KW-0964">Secreted</keyword>
<sequence>MFLSQRYIPMVKVLSIFLLACFATCQESENKRAVTEHQLLNDRGGALQGLKRLMWLHNAMMGVHTATDRGHVSRAHIMWTSPKNQDPADIYDNIRREEISDVIKQLLLGRLEEAPLSAMRKTNVLQYLKNVKDSQDIQDLSDLFQAGDQDGKRNLSAQT</sequence>
<reference evidence="7" key="2">
    <citation type="submission" date="2025-08" db="UniProtKB">
        <authorList>
            <consortium name="Ensembl"/>
        </authorList>
    </citation>
    <scope>IDENTIFICATION</scope>
</reference>
<dbReference type="GO" id="GO:0005576">
    <property type="term" value="C:extracellular region"/>
    <property type="evidence" value="ECO:0007669"/>
    <property type="project" value="UniProtKB-SubCell"/>
</dbReference>
<accession>G1KSU8</accession>
<dbReference type="eggNOG" id="ENOG502S8YT">
    <property type="taxonomic scope" value="Eukaryota"/>
</dbReference>
<evidence type="ECO:0000313" key="8">
    <source>
        <dbReference type="Proteomes" id="UP000001646"/>
    </source>
</evidence>
<dbReference type="Bgee" id="ENSACAG00000016635">
    <property type="expression patterns" value="Expressed in lung and 13 other cell types or tissues"/>
</dbReference>
<evidence type="ECO:0000256" key="6">
    <source>
        <dbReference type="SAM" id="SignalP"/>
    </source>
</evidence>
<dbReference type="InterPro" id="IPR001415">
    <property type="entry name" value="PTH/PTH-rel"/>
</dbReference>
<keyword evidence="4" id="KW-0165">Cleavage on pair of basic residues</keyword>
<evidence type="ECO:0000256" key="4">
    <source>
        <dbReference type="ARBA" id="ARBA00022685"/>
    </source>
</evidence>
<reference evidence="7" key="3">
    <citation type="submission" date="2025-09" db="UniProtKB">
        <authorList>
            <consortium name="Ensembl"/>
        </authorList>
    </citation>
    <scope>IDENTIFICATION</scope>
</reference>
<dbReference type="InterPro" id="IPR003626">
    <property type="entry name" value="PTH-rel"/>
</dbReference>
<evidence type="ECO:0008006" key="9">
    <source>
        <dbReference type="Google" id="ProtNLM"/>
    </source>
</evidence>
<feature type="chain" id="PRO_5032851720" description="Parathyroid hormone" evidence="6">
    <location>
        <begin position="26"/>
        <end position="159"/>
    </location>
</feature>